<dbReference type="PANTHER" id="PTHR42935">
    <property type="entry name" value="SLR0930 PROTEIN"/>
    <property type="match status" value="1"/>
</dbReference>
<dbReference type="Proteomes" id="UP001157910">
    <property type="component" value="Unassembled WGS sequence"/>
</dbReference>
<dbReference type="InterPro" id="IPR027417">
    <property type="entry name" value="P-loop_NTPase"/>
</dbReference>
<dbReference type="InterPro" id="IPR008533">
    <property type="entry name" value="DUF815"/>
</dbReference>
<dbReference type="Gene3D" id="3.40.50.300">
    <property type="entry name" value="P-loop containing nucleotide triphosphate hydrolases"/>
    <property type="match status" value="1"/>
</dbReference>
<organism evidence="1 2">
    <name type="scientific">Novosphingobium panipatense</name>
    <dbReference type="NCBI Taxonomy" id="428991"/>
    <lineage>
        <taxon>Bacteria</taxon>
        <taxon>Pseudomonadati</taxon>
        <taxon>Pseudomonadota</taxon>
        <taxon>Alphaproteobacteria</taxon>
        <taxon>Sphingomonadales</taxon>
        <taxon>Sphingomonadaceae</taxon>
        <taxon>Novosphingobium</taxon>
    </lineage>
</organism>
<evidence type="ECO:0000313" key="1">
    <source>
        <dbReference type="EMBL" id="SMP67540.1"/>
    </source>
</evidence>
<dbReference type="PANTHER" id="PTHR42935:SF1">
    <property type="entry name" value="SLR0930 PROTEIN"/>
    <property type="match status" value="1"/>
</dbReference>
<comment type="caution">
    <text evidence="1">The sequence shown here is derived from an EMBL/GenBank/DDBJ whole genome shotgun (WGS) entry which is preliminary data.</text>
</comment>
<dbReference type="EMBL" id="FXUI01000004">
    <property type="protein sequence ID" value="SMP67540.1"/>
    <property type="molecule type" value="Genomic_DNA"/>
</dbReference>
<accession>A0ABY1QDS9</accession>
<dbReference type="SUPFAM" id="SSF52540">
    <property type="entry name" value="P-loop containing nucleoside triphosphate hydrolases"/>
    <property type="match status" value="1"/>
</dbReference>
<proteinExistence type="predicted"/>
<gene>
    <name evidence="1" type="ORF">SAMN06296065_104226</name>
</gene>
<dbReference type="RefSeq" id="WP_283405971.1">
    <property type="nucleotide sequence ID" value="NZ_FXUI01000004.1"/>
</dbReference>
<dbReference type="Pfam" id="PF05673">
    <property type="entry name" value="DUF815"/>
    <property type="match status" value="1"/>
</dbReference>
<evidence type="ECO:0000313" key="2">
    <source>
        <dbReference type="Proteomes" id="UP001157910"/>
    </source>
</evidence>
<keyword evidence="2" id="KW-1185">Reference proteome</keyword>
<evidence type="ECO:0008006" key="3">
    <source>
        <dbReference type="Google" id="ProtNLM"/>
    </source>
</evidence>
<protein>
    <recommendedName>
        <fullName evidence="3">ATPase</fullName>
    </recommendedName>
</protein>
<reference evidence="1 2" key="1">
    <citation type="submission" date="2017-05" db="EMBL/GenBank/DDBJ databases">
        <authorList>
            <person name="Varghese N."/>
            <person name="Submissions S."/>
        </authorList>
    </citation>
    <scope>NUCLEOTIDE SEQUENCE [LARGE SCALE GENOMIC DNA]</scope>
    <source>
        <strain evidence="1 2">SM16</strain>
    </source>
</reference>
<sequence>MTQPASPTGGDPATLLTRIAEALERLAPQAAEQPDWMAHPAYVWTGSCARAVERLDAPPLPLLRGIDSQKERVVTNVERLAAGHAAHDMLLWGSRGMGKSALLRSAVRAADTAHPGRIALVQIAQEALSGMADLFAVLGRVPRSFLVFIDDLGFEEGDGAGPRILRSWLEGGVEARPRNVRLAVTSNRRVIVGRSMTEQDDPINARDVVDERLALADRFGLSIGFHNCDQDAYLAIIEGYAVEYDLRWEASDALEWSRRRGARSGRVAWQYVNELAGRAGKAL</sequence>
<name>A0ABY1QDS9_9SPHN</name>